<keyword evidence="7" id="KW-0315">Glutamine amidotransferase</keyword>
<evidence type="ECO:0000256" key="4">
    <source>
        <dbReference type="ARBA" id="ARBA00013139"/>
    </source>
</evidence>
<evidence type="ECO:0000313" key="13">
    <source>
        <dbReference type="EMBL" id="CEQ40775.1"/>
    </source>
</evidence>
<comment type="pathway">
    <text evidence="2">Cofactor biosynthesis; tetrahydrofolate biosynthesis; 4-aminobenzoate from chorismate: step 1/2.</text>
</comment>
<dbReference type="PANTHER" id="PTHR11236:SF18">
    <property type="entry name" value="AMINODEOXYCHORISMATE SYNTHASE"/>
    <property type="match status" value="1"/>
</dbReference>
<evidence type="ECO:0000256" key="9">
    <source>
        <dbReference type="ARBA" id="ARBA00031904"/>
    </source>
</evidence>
<protein>
    <recommendedName>
        <fullName evidence="4">aminodeoxychorismate synthase</fullName>
        <ecNumber evidence="4">2.6.1.85</ecNumber>
    </recommendedName>
    <alternativeName>
        <fullName evidence="8">Para-aminobenzoate synthase</fullName>
    </alternativeName>
    <alternativeName>
        <fullName evidence="9">p-aminobenzoic acid synthase</fullName>
    </alternativeName>
</protein>
<dbReference type="EMBL" id="CENE01000009">
    <property type="protein sequence ID" value="CEQ40775.1"/>
    <property type="molecule type" value="Genomic_DNA"/>
</dbReference>
<dbReference type="PANTHER" id="PTHR11236">
    <property type="entry name" value="AMINOBENZOATE/ANTHRANILATE SYNTHASE"/>
    <property type="match status" value="1"/>
</dbReference>
<dbReference type="CDD" id="cd01743">
    <property type="entry name" value="GATase1_Anthranilate_Synthase"/>
    <property type="match status" value="1"/>
</dbReference>
<feature type="non-terminal residue" evidence="13">
    <location>
        <position position="1"/>
    </location>
</feature>
<accession>A0A0D6EMC6</accession>
<feature type="domain" description="Chorismate-utilising enzyme C-terminal" evidence="12">
    <location>
        <begin position="757"/>
        <end position="837"/>
    </location>
</feature>
<gene>
    <name evidence="13" type="primary">SPOSA6832_02438</name>
</gene>
<keyword evidence="5" id="KW-0808">Transferase</keyword>
<reference evidence="14" key="1">
    <citation type="submission" date="2015-02" db="EMBL/GenBank/DDBJ databases">
        <authorList>
            <person name="Gon?alves P."/>
        </authorList>
    </citation>
    <scope>NUCLEOTIDE SEQUENCE [LARGE SCALE GENOMIC DNA]</scope>
</reference>
<organism evidence="13 14">
    <name type="scientific">Sporidiobolus salmonicolor</name>
    <name type="common">Yeast-like fungus</name>
    <name type="synonym">Sporobolomyces salmonicolor</name>
    <dbReference type="NCBI Taxonomy" id="5005"/>
    <lineage>
        <taxon>Eukaryota</taxon>
        <taxon>Fungi</taxon>
        <taxon>Dikarya</taxon>
        <taxon>Basidiomycota</taxon>
        <taxon>Pucciniomycotina</taxon>
        <taxon>Microbotryomycetes</taxon>
        <taxon>Sporidiobolales</taxon>
        <taxon>Sporidiobolaceae</taxon>
        <taxon>Sporobolomyces</taxon>
    </lineage>
</organism>
<dbReference type="GO" id="GO:0046656">
    <property type="term" value="P:folic acid biosynthetic process"/>
    <property type="evidence" value="ECO:0007669"/>
    <property type="project" value="UniProtKB-KW"/>
</dbReference>
<dbReference type="GO" id="GO:0000162">
    <property type="term" value="P:L-tryptophan biosynthetic process"/>
    <property type="evidence" value="ECO:0007669"/>
    <property type="project" value="TreeGrafter"/>
</dbReference>
<evidence type="ECO:0000313" key="14">
    <source>
        <dbReference type="Proteomes" id="UP000243876"/>
    </source>
</evidence>
<dbReference type="InterPro" id="IPR017926">
    <property type="entry name" value="GATASE"/>
</dbReference>
<dbReference type="GO" id="GO:0008153">
    <property type="term" value="P:4-aminobenzoate biosynthetic process"/>
    <property type="evidence" value="ECO:0007669"/>
    <property type="project" value="TreeGrafter"/>
</dbReference>
<evidence type="ECO:0000256" key="5">
    <source>
        <dbReference type="ARBA" id="ARBA00022679"/>
    </source>
</evidence>
<dbReference type="Gene3D" id="3.60.120.10">
    <property type="entry name" value="Anthranilate synthase"/>
    <property type="match status" value="1"/>
</dbReference>
<evidence type="ECO:0000256" key="1">
    <source>
        <dbReference type="ARBA" id="ARBA00001000"/>
    </source>
</evidence>
<feature type="domain" description="Chorismate-utilising enzyme C-terminal" evidence="12">
    <location>
        <begin position="555"/>
        <end position="740"/>
    </location>
</feature>
<evidence type="ECO:0000256" key="6">
    <source>
        <dbReference type="ARBA" id="ARBA00022909"/>
    </source>
</evidence>
<dbReference type="SUPFAM" id="SSF52317">
    <property type="entry name" value="Class I glutamine amidotransferase-like"/>
    <property type="match status" value="1"/>
</dbReference>
<comment type="similarity">
    <text evidence="3">In the C-terminal section; belongs to the anthranilate synthase component I family.</text>
</comment>
<dbReference type="InterPro" id="IPR005801">
    <property type="entry name" value="ADC_synthase"/>
</dbReference>
<evidence type="ECO:0000259" key="11">
    <source>
        <dbReference type="Pfam" id="PF00117"/>
    </source>
</evidence>
<dbReference type="GO" id="GO:0046820">
    <property type="term" value="F:4-amino-4-deoxychorismate synthase activity"/>
    <property type="evidence" value="ECO:0007669"/>
    <property type="project" value="UniProtKB-EC"/>
</dbReference>
<evidence type="ECO:0000256" key="8">
    <source>
        <dbReference type="ARBA" id="ARBA00031329"/>
    </source>
</evidence>
<evidence type="ECO:0000256" key="3">
    <source>
        <dbReference type="ARBA" id="ARBA00005970"/>
    </source>
</evidence>
<feature type="domain" description="Glutamine amidotransferase" evidence="11">
    <location>
        <begin position="162"/>
        <end position="255"/>
    </location>
</feature>
<evidence type="ECO:0000256" key="7">
    <source>
        <dbReference type="ARBA" id="ARBA00022962"/>
    </source>
</evidence>
<proteinExistence type="inferred from homology"/>
<dbReference type="SUPFAM" id="SSF56322">
    <property type="entry name" value="ADC synthase"/>
    <property type="match status" value="1"/>
</dbReference>
<evidence type="ECO:0000256" key="10">
    <source>
        <dbReference type="SAM" id="MobiDB-lite"/>
    </source>
</evidence>
<dbReference type="OrthoDB" id="64220at2759"/>
<evidence type="ECO:0000259" key="12">
    <source>
        <dbReference type="Pfam" id="PF00425"/>
    </source>
</evidence>
<dbReference type="Pfam" id="PF00117">
    <property type="entry name" value="GATase"/>
    <property type="match status" value="1"/>
</dbReference>
<dbReference type="UniPathway" id="UPA00077">
    <property type="reaction ID" value="UER00149"/>
</dbReference>
<keyword evidence="6" id="KW-0289">Folate biosynthesis</keyword>
<dbReference type="EC" id="2.6.1.85" evidence="4"/>
<dbReference type="InterPro" id="IPR029062">
    <property type="entry name" value="Class_I_gatase-like"/>
</dbReference>
<dbReference type="GO" id="GO:0046654">
    <property type="term" value="P:tetrahydrofolate biosynthetic process"/>
    <property type="evidence" value="ECO:0007669"/>
    <property type="project" value="UniProtKB-UniPathway"/>
</dbReference>
<dbReference type="InterPro" id="IPR006221">
    <property type="entry name" value="TrpG/PapA_dom"/>
</dbReference>
<feature type="compositionally biased region" description="Low complexity" evidence="10">
    <location>
        <begin position="270"/>
        <end position="282"/>
    </location>
</feature>
<dbReference type="GO" id="GO:0005737">
    <property type="term" value="C:cytoplasm"/>
    <property type="evidence" value="ECO:0007669"/>
    <property type="project" value="TreeGrafter"/>
</dbReference>
<sequence length="847" mass="92198">MSKPHKLPTTLVLDFHDSYTRNLLQLVQQLNRLPRSGWDCTGAQERVIVANVDSLSWCASLCACLETCERVDPPRVLARQGNLRLFDPAAPRLRHPGTRSGHPAQSGRFLLGDEIDPRGGRPVAHLWALLGTPGVGDRVRGQCKAFSADHKPSRRLTGPALQVVKAASPLHGQVTRIRHANDPIFAHVPTEFAAVQYNSLVVDPSALPAELEATAWSAGDEVMGLRHRIKPLWGVQFHPESICSTFGARILSNFFELTLAHHGRTTPSPALPSSVLSLSTTAQPLPRPSGTEQPRVGARWEQRIVSLGSASGLLPQQVFEGFVKGRCELGEAWLDSARVSSALSRPRLRSDSSRFQPTGVPQFSHLFNPQATWSYSISQHSLRLCTSVAPLPSTLRLDSSTSVFSLISDAQSTLHRSTSVLDGCRPTIPIGFVGYISYEMKAVTMPLSVAGHARHFSETEHDGVELAFASLVLTFAHETEEWLASGLVRVTATANGAAAAEADGAGLCAELGVDEAEWTAWLDSLRVFFDAASSSPFNPISPAPLPTTLSPDQDRAEYIASIESARRSITAGDAYELCLTTQFRASLPLSSPLVADPYPLYLSLRATNPAPYSAYFHLPRSDLTILSSSPERFLRSSRTGQVCMKPIKGTVRRCPDDPLEDERRKSSLEVDEKERAENLMIVDLIRNDLLGFCQVGSVEVTGLMKIESYETVHQMVTTVVGEFSEGVNPFDAVSQAFPPGKRLLKWSTAAAHCRTFTGSMTGAPKLRSLQLLDELEHSRPRGIYSGVFGYVAVDGASDWSVVIRTLVQRGAELSLGAGGAITHLSDSEKEWEEVLTKTDAVLGKTRL</sequence>
<dbReference type="Proteomes" id="UP000243876">
    <property type="component" value="Unassembled WGS sequence"/>
</dbReference>
<evidence type="ECO:0000256" key="2">
    <source>
        <dbReference type="ARBA" id="ARBA00005009"/>
    </source>
</evidence>
<dbReference type="Pfam" id="PF00425">
    <property type="entry name" value="Chorismate_bind"/>
    <property type="match status" value="2"/>
</dbReference>
<dbReference type="Gene3D" id="3.40.50.880">
    <property type="match status" value="1"/>
</dbReference>
<comment type="catalytic activity">
    <reaction evidence="1">
        <text>chorismate + L-glutamine = 4-amino-4-deoxychorismate + L-glutamate</text>
        <dbReference type="Rhea" id="RHEA:11672"/>
        <dbReference type="ChEBI" id="CHEBI:29748"/>
        <dbReference type="ChEBI" id="CHEBI:29985"/>
        <dbReference type="ChEBI" id="CHEBI:58359"/>
        <dbReference type="ChEBI" id="CHEBI:58406"/>
        <dbReference type="EC" id="2.6.1.85"/>
    </reaction>
</comment>
<feature type="region of interest" description="Disordered" evidence="10">
    <location>
        <begin position="270"/>
        <end position="296"/>
    </location>
</feature>
<name>A0A0D6EMC6_SPOSA</name>
<keyword evidence="14" id="KW-1185">Reference proteome</keyword>
<dbReference type="InterPro" id="IPR015890">
    <property type="entry name" value="Chorismate_C"/>
</dbReference>
<dbReference type="InterPro" id="IPR019999">
    <property type="entry name" value="Anth_synth_I-like"/>
</dbReference>
<dbReference type="AlphaFoldDB" id="A0A0D6EMC6"/>